<keyword evidence="6" id="KW-1185">Reference proteome</keyword>
<proteinExistence type="predicted"/>
<protein>
    <submittedName>
        <fullName evidence="4">Glycosyl transferase family 2</fullName>
    </submittedName>
    <submittedName>
        <fullName evidence="3">Glycosyltransferase</fullName>
        <ecNumber evidence="3">2.4.-.-</ecNumber>
    </submittedName>
</protein>
<dbReference type="KEGG" id="pchi:PC41400_06025"/>
<dbReference type="Proteomes" id="UP000288943">
    <property type="component" value="Chromosome"/>
</dbReference>
<evidence type="ECO:0000313" key="6">
    <source>
        <dbReference type="Proteomes" id="UP001527202"/>
    </source>
</evidence>
<sequence>MTTMDRDWLNAYRYNLPFFETIHKELLRSAEESRNPGPEHAFGEVRAQAEPGMPLPLSGSVHSTQPSSADGLAENLLRRVEKRITLLEKVRECSDELASLIGEEPPHMREELAALNGSEYGELLEDLLRPGQASISVVIPVFNEERCIARCLDSVQGLADEIIVLDTGSTDGTVDIIRGGHPHVRIEFAEWQDDFAEIRNRLNDLAAGDWIFQLDADEALIGDGAELRAFLGLFYDCPAEALVVSPKIVNHDGGELTLTRRMYRREDGLRYYGVIHEDLRREMDERGADLRHLMTNFTLSHDGYEPKVIKAKNKHERNIRLEEQMVSREPDNIRWHYFLAREKQEAGYPDHEVVEGIRKGLRLRGTRTEPDHFHLRSLLLLAGILDRQPQYNEPLNALAEEINAIYPDCTDGLYYLLLHEYTDGTGNLVTRAESGLNRLKQLEHPYSLLHPRSDHVTRLIGEIFMAAGQYKRAFHLYSLISDERILQDLRERLGGLQEEIAAFLEG</sequence>
<dbReference type="Pfam" id="PF00535">
    <property type="entry name" value="Glycos_transf_2"/>
    <property type="match status" value="1"/>
</dbReference>
<dbReference type="AlphaFoldDB" id="A0A410WS94"/>
<dbReference type="PANTHER" id="PTHR43630:SF2">
    <property type="entry name" value="GLYCOSYLTRANSFERASE"/>
    <property type="match status" value="1"/>
</dbReference>
<dbReference type="EC" id="2.4.-.-" evidence="3"/>
<evidence type="ECO:0000313" key="5">
    <source>
        <dbReference type="Proteomes" id="UP000288943"/>
    </source>
</evidence>
<reference evidence="3 6" key="2">
    <citation type="submission" date="2022-05" db="EMBL/GenBank/DDBJ databases">
        <title>Genome Sequencing of Bee-Associated Microbes.</title>
        <authorList>
            <person name="Dunlap C."/>
        </authorList>
    </citation>
    <scope>NUCLEOTIDE SEQUENCE [LARGE SCALE GENOMIC DNA]</scope>
    <source>
        <strain evidence="3 6">NRRL B-23120</strain>
    </source>
</reference>
<feature type="coiled-coil region" evidence="1">
    <location>
        <begin position="479"/>
        <end position="506"/>
    </location>
</feature>
<name>A0A410WS94_9BACL</name>
<dbReference type="InterPro" id="IPR001173">
    <property type="entry name" value="Glyco_trans_2-like"/>
</dbReference>
<evidence type="ECO:0000313" key="4">
    <source>
        <dbReference type="EMBL" id="QAV17245.1"/>
    </source>
</evidence>
<evidence type="ECO:0000259" key="2">
    <source>
        <dbReference type="Pfam" id="PF00535"/>
    </source>
</evidence>
<reference evidence="4 5" key="1">
    <citation type="submission" date="2018-01" db="EMBL/GenBank/DDBJ databases">
        <title>The whole genome sequencing and assembly of Paenibacillus chitinolyticus KCCM 41400 strain.</title>
        <authorList>
            <person name="Kim J.-Y."/>
            <person name="Park M.-K."/>
            <person name="Lee Y.-J."/>
            <person name="Yi H."/>
            <person name="Bahn Y.-S."/>
            <person name="Kim J.F."/>
            <person name="Lee D.-W."/>
        </authorList>
    </citation>
    <scope>NUCLEOTIDE SEQUENCE [LARGE SCALE GENOMIC DNA]</scope>
    <source>
        <strain evidence="4 5">KCCM 41400</strain>
    </source>
</reference>
<keyword evidence="1" id="KW-0175">Coiled coil</keyword>
<dbReference type="CDD" id="cd02511">
    <property type="entry name" value="Beta4Glucosyltransferase"/>
    <property type="match status" value="1"/>
</dbReference>
<evidence type="ECO:0000256" key="1">
    <source>
        <dbReference type="SAM" id="Coils"/>
    </source>
</evidence>
<dbReference type="Proteomes" id="UP001527202">
    <property type="component" value="Unassembled WGS sequence"/>
</dbReference>
<keyword evidence="3" id="KW-0328">Glycosyltransferase</keyword>
<dbReference type="EMBL" id="CP026520">
    <property type="protein sequence ID" value="QAV17245.1"/>
    <property type="molecule type" value="Genomic_DNA"/>
</dbReference>
<organism evidence="4 5">
    <name type="scientific">Paenibacillus chitinolyticus</name>
    <dbReference type="NCBI Taxonomy" id="79263"/>
    <lineage>
        <taxon>Bacteria</taxon>
        <taxon>Bacillati</taxon>
        <taxon>Bacillota</taxon>
        <taxon>Bacilli</taxon>
        <taxon>Bacillales</taxon>
        <taxon>Paenibacillaceae</taxon>
        <taxon>Paenibacillus</taxon>
    </lineage>
</organism>
<dbReference type="SUPFAM" id="SSF53448">
    <property type="entry name" value="Nucleotide-diphospho-sugar transferases"/>
    <property type="match status" value="1"/>
</dbReference>
<accession>A0A410WS94</accession>
<evidence type="ECO:0000313" key="3">
    <source>
        <dbReference type="EMBL" id="MCY9595473.1"/>
    </source>
</evidence>
<dbReference type="InterPro" id="IPR029044">
    <property type="entry name" value="Nucleotide-diphossugar_trans"/>
</dbReference>
<gene>
    <name evidence="3" type="ORF">M5X16_06800</name>
    <name evidence="4" type="ORF">PC41400_06025</name>
</gene>
<dbReference type="RefSeq" id="WP_042229736.1">
    <property type="nucleotide sequence ID" value="NZ_CP026520.1"/>
</dbReference>
<dbReference type="EMBL" id="JAMDMJ010000008">
    <property type="protein sequence ID" value="MCY9595473.1"/>
    <property type="molecule type" value="Genomic_DNA"/>
</dbReference>
<dbReference type="OrthoDB" id="9815923at2"/>
<feature type="domain" description="Glycosyltransferase 2-like" evidence="2">
    <location>
        <begin position="136"/>
        <end position="265"/>
    </location>
</feature>
<dbReference type="Gene3D" id="3.90.550.10">
    <property type="entry name" value="Spore Coat Polysaccharide Biosynthesis Protein SpsA, Chain A"/>
    <property type="match status" value="1"/>
</dbReference>
<dbReference type="GeneID" id="95374374"/>
<dbReference type="PANTHER" id="PTHR43630">
    <property type="entry name" value="POLY-BETA-1,6-N-ACETYL-D-GLUCOSAMINE SYNTHASE"/>
    <property type="match status" value="1"/>
</dbReference>
<dbReference type="GO" id="GO:0016757">
    <property type="term" value="F:glycosyltransferase activity"/>
    <property type="evidence" value="ECO:0007669"/>
    <property type="project" value="UniProtKB-KW"/>
</dbReference>
<keyword evidence="4" id="KW-0808">Transferase</keyword>